<evidence type="ECO:0000256" key="2">
    <source>
        <dbReference type="ARBA" id="ARBA00023239"/>
    </source>
</evidence>
<dbReference type="Gene3D" id="2.40.37.20">
    <property type="entry name" value="D-serine dehydratase-like domain"/>
    <property type="match status" value="1"/>
</dbReference>
<dbReference type="InterPro" id="IPR042208">
    <property type="entry name" value="D-ser_dehydrat-like_sf"/>
</dbReference>
<dbReference type="SMART" id="SM01119">
    <property type="entry name" value="D-ser_dehydrat"/>
    <property type="match status" value="1"/>
</dbReference>
<evidence type="ECO:0000313" key="5">
    <source>
        <dbReference type="Proteomes" id="UP001597307"/>
    </source>
</evidence>
<keyword evidence="2" id="KW-0456">Lyase</keyword>
<dbReference type="CDD" id="cd06820">
    <property type="entry name" value="PLPDE_III_LS_D-TA_like"/>
    <property type="match status" value="1"/>
</dbReference>
<dbReference type="SUPFAM" id="SSF51419">
    <property type="entry name" value="PLP-binding barrel"/>
    <property type="match status" value="1"/>
</dbReference>
<proteinExistence type="inferred from homology"/>
<reference evidence="5" key="1">
    <citation type="journal article" date="2019" name="Int. J. Syst. Evol. Microbiol.">
        <title>The Global Catalogue of Microorganisms (GCM) 10K type strain sequencing project: providing services to taxonomists for standard genome sequencing and annotation.</title>
        <authorList>
            <consortium name="The Broad Institute Genomics Platform"/>
            <consortium name="The Broad Institute Genome Sequencing Center for Infectious Disease"/>
            <person name="Wu L."/>
            <person name="Ma J."/>
        </authorList>
    </citation>
    <scope>NUCLEOTIDE SEQUENCE [LARGE SCALE GENOMIC DNA]</scope>
    <source>
        <strain evidence="5">JCM 11496</strain>
    </source>
</reference>
<comment type="similarity">
    <text evidence="1">Belongs to the DSD1 family.</text>
</comment>
<dbReference type="PANTHER" id="PTHR28004:SF2">
    <property type="entry name" value="D-SERINE DEHYDRATASE"/>
    <property type="match status" value="1"/>
</dbReference>
<dbReference type="RefSeq" id="WP_343878450.1">
    <property type="nucleotide sequence ID" value="NZ_BAAAIJ010000019.1"/>
</dbReference>
<dbReference type="Pfam" id="PF01168">
    <property type="entry name" value="Ala_racemase_N"/>
    <property type="match status" value="1"/>
</dbReference>
<dbReference type="Pfam" id="PF14031">
    <property type="entry name" value="D-ser_dehydrat"/>
    <property type="match status" value="1"/>
</dbReference>
<dbReference type="Gene3D" id="3.20.20.10">
    <property type="entry name" value="Alanine racemase"/>
    <property type="match status" value="1"/>
</dbReference>
<dbReference type="PANTHER" id="PTHR28004">
    <property type="entry name" value="ZGC:162816-RELATED"/>
    <property type="match status" value="1"/>
</dbReference>
<gene>
    <name evidence="4" type="ORF">ACFSFX_09870</name>
</gene>
<keyword evidence="5" id="KW-1185">Reference proteome</keyword>
<dbReference type="InterPro" id="IPR029066">
    <property type="entry name" value="PLP-binding_barrel"/>
</dbReference>
<feature type="domain" description="D-serine dehydratase-like" evidence="3">
    <location>
        <begin position="252"/>
        <end position="350"/>
    </location>
</feature>
<sequence length="367" mass="38813">MTSCKPDGIETPEVMIDLGILQRNIDRMAAVVKGKGMNLRPHVKTHKIPQIAALQLAAGAVGLTVATIGEAEIFVDHGATDVFIAYPLWVTPHHARRLIQLSATARVAVGTDSVEATRAMGKALSDARDKIEILVEIDSGHHRSGVSPSAAVEVARSAADAGLRVTGVFTFPGHSYAPGMPVKAADQEQEALAEAARLVGAAGFEVSRISGGSTPTASLTHASAATEVRPGVYVFGDAQQLELGRCALDDIALTIAATVVSRHVGDAHAPRRLVLDAGSKVMGSDRPAWATGFGRLIDHPEARITTLSEHHATVSWPDGTQLPALGERLRVIPNHVCLTMNLVDEVTVLRDGVVVDRWRVAARGKNK</sequence>
<comment type="caution">
    <text evidence="4">The sequence shown here is derived from an EMBL/GenBank/DDBJ whole genome shotgun (WGS) entry which is preliminary data.</text>
</comment>
<dbReference type="InterPro" id="IPR051466">
    <property type="entry name" value="D-amino_acid_metab_enzyme"/>
</dbReference>
<protein>
    <submittedName>
        <fullName evidence="4">D-TA family PLP-dependent enzyme</fullName>
    </submittedName>
</protein>
<evidence type="ECO:0000256" key="1">
    <source>
        <dbReference type="ARBA" id="ARBA00005323"/>
    </source>
</evidence>
<evidence type="ECO:0000259" key="3">
    <source>
        <dbReference type="SMART" id="SM01119"/>
    </source>
</evidence>
<organism evidence="4 5">
    <name type="scientific">Arthrobacter flavus</name>
    <dbReference type="NCBI Taxonomy" id="95172"/>
    <lineage>
        <taxon>Bacteria</taxon>
        <taxon>Bacillati</taxon>
        <taxon>Actinomycetota</taxon>
        <taxon>Actinomycetes</taxon>
        <taxon>Micrococcales</taxon>
        <taxon>Micrococcaceae</taxon>
        <taxon>Arthrobacter</taxon>
    </lineage>
</organism>
<dbReference type="InterPro" id="IPR026956">
    <property type="entry name" value="D-ser_dehydrat-like_dom"/>
</dbReference>
<dbReference type="Proteomes" id="UP001597307">
    <property type="component" value="Unassembled WGS sequence"/>
</dbReference>
<dbReference type="InterPro" id="IPR001608">
    <property type="entry name" value="Ala_racemase_N"/>
</dbReference>
<accession>A0ABW4Q8D0</accession>
<dbReference type="EMBL" id="JBHUGA010000032">
    <property type="protein sequence ID" value="MFD1846904.1"/>
    <property type="molecule type" value="Genomic_DNA"/>
</dbReference>
<name>A0ABW4Q8D0_9MICC</name>
<evidence type="ECO:0000313" key="4">
    <source>
        <dbReference type="EMBL" id="MFD1846904.1"/>
    </source>
</evidence>